<keyword evidence="2" id="KW-1185">Reference proteome</keyword>
<name>A0ACC0DI49_9PEZI</name>
<evidence type="ECO:0000313" key="2">
    <source>
        <dbReference type="Proteomes" id="UP001497680"/>
    </source>
</evidence>
<proteinExistence type="predicted"/>
<comment type="caution">
    <text evidence="1">The sequence shown here is derived from an EMBL/GenBank/DDBJ whole genome shotgun (WGS) entry which is preliminary data.</text>
</comment>
<reference evidence="1 2" key="1">
    <citation type="journal article" date="2022" name="New Phytol.">
        <title>Ecological generalism drives hyperdiversity of secondary metabolite gene clusters in xylarialean endophytes.</title>
        <authorList>
            <person name="Franco M.E.E."/>
            <person name="Wisecaver J.H."/>
            <person name="Arnold A.E."/>
            <person name="Ju Y.M."/>
            <person name="Slot J.C."/>
            <person name="Ahrendt S."/>
            <person name="Moore L.P."/>
            <person name="Eastman K.E."/>
            <person name="Scott K."/>
            <person name="Konkel Z."/>
            <person name="Mondo S.J."/>
            <person name="Kuo A."/>
            <person name="Hayes R.D."/>
            <person name="Haridas S."/>
            <person name="Andreopoulos B."/>
            <person name="Riley R."/>
            <person name="LaButti K."/>
            <person name="Pangilinan J."/>
            <person name="Lipzen A."/>
            <person name="Amirebrahimi M."/>
            <person name="Yan J."/>
            <person name="Adam C."/>
            <person name="Keymanesh K."/>
            <person name="Ng V."/>
            <person name="Louie K."/>
            <person name="Northen T."/>
            <person name="Drula E."/>
            <person name="Henrissat B."/>
            <person name="Hsieh H.M."/>
            <person name="Youens-Clark K."/>
            <person name="Lutzoni F."/>
            <person name="Miadlikowska J."/>
            <person name="Eastwood D.C."/>
            <person name="Hamelin R.C."/>
            <person name="Grigoriev I.V."/>
            <person name="U'Ren J.M."/>
        </authorList>
    </citation>
    <scope>NUCLEOTIDE SEQUENCE [LARGE SCALE GENOMIC DNA]</scope>
    <source>
        <strain evidence="1 2">ER1909</strain>
    </source>
</reference>
<sequence length="622" mass="67434">MDAGIDSKLVEPTILHSVDPRRASLSHELVIFHNLEHISADMPRRRVPITFTYQKNGTYPPIYVAGSFSDPPWQPLEMDVSIDQHGGHLFTKTVMVDDGTEIQYKFRIGLGNWWALDDNRDTITDNGGNVNNVLRVSINKLPEPITKAPTPKIIELEEPIPSSDTQTSDIAKVAAEVADSACAIDSQAPEQEISDVEAGRMGIRRMSNTPISEVAQTAMEVSVVAATLDGDDSDSSTELDDESDSCPMLSHESIGPPNQGEETSDDLASKTVTQDGDSNLEIEDLDFDNPRLEKLPSSDRRSIIAAMRRISGSVEADRTVIDGIPPPSDVPILRLHGAVSPREELRGSSELTGTSSKEESTDRPSLTTGPSNSSYSRTSDASISSLGSIAEGDELPNDNVSEELIDPQVTSPYAQHPGPSWGSVFDHAVGSDSDDEGIAMRSESRRRLEELENRSPSSTSNPVTSLRNEITEPSPWETTVINEEVDATADSKDAPIIEAPAFKDSPIDTTYRLLPGTYESDSSNRENTGEGKGMSTSTDPNNEADLQKDTADRKDAPSPTHPIRGPKKSPSWLETCFHVVLVKWLGGLAAWIYGGRRPTLMVAGTAAIVVGVGVLWQNPMRT</sequence>
<accession>A0ACC0DI49</accession>
<organism evidence="1 2">
    <name type="scientific">Hypoxylon rubiginosum</name>
    <dbReference type="NCBI Taxonomy" id="110542"/>
    <lineage>
        <taxon>Eukaryota</taxon>
        <taxon>Fungi</taxon>
        <taxon>Dikarya</taxon>
        <taxon>Ascomycota</taxon>
        <taxon>Pezizomycotina</taxon>
        <taxon>Sordariomycetes</taxon>
        <taxon>Xylariomycetidae</taxon>
        <taxon>Xylariales</taxon>
        <taxon>Hypoxylaceae</taxon>
        <taxon>Hypoxylon</taxon>
    </lineage>
</organism>
<dbReference type="Proteomes" id="UP001497680">
    <property type="component" value="Unassembled WGS sequence"/>
</dbReference>
<evidence type="ECO:0000313" key="1">
    <source>
        <dbReference type="EMBL" id="KAI6091885.1"/>
    </source>
</evidence>
<protein>
    <submittedName>
        <fullName evidence="1">Uncharacterized protein</fullName>
    </submittedName>
</protein>
<dbReference type="EMBL" id="MU394285">
    <property type="protein sequence ID" value="KAI6091885.1"/>
    <property type="molecule type" value="Genomic_DNA"/>
</dbReference>
<gene>
    <name evidence="1" type="ORF">F4821DRAFT_225801</name>
</gene>